<organism evidence="1 2">
    <name type="scientific">Wuchereria bancrofti</name>
    <dbReference type="NCBI Taxonomy" id="6293"/>
    <lineage>
        <taxon>Eukaryota</taxon>
        <taxon>Metazoa</taxon>
        <taxon>Ecdysozoa</taxon>
        <taxon>Nematoda</taxon>
        <taxon>Chromadorea</taxon>
        <taxon>Rhabditida</taxon>
        <taxon>Spirurina</taxon>
        <taxon>Spiruromorpha</taxon>
        <taxon>Filarioidea</taxon>
        <taxon>Onchocercidae</taxon>
        <taxon>Wuchereria</taxon>
    </lineage>
</organism>
<dbReference type="Proteomes" id="UP000270924">
    <property type="component" value="Unassembled WGS sequence"/>
</dbReference>
<reference evidence="1 2" key="1">
    <citation type="submission" date="2018-11" db="EMBL/GenBank/DDBJ databases">
        <authorList>
            <consortium name="Pathogen Informatics"/>
        </authorList>
    </citation>
    <scope>NUCLEOTIDE SEQUENCE [LARGE SCALE GENOMIC DNA]</scope>
</reference>
<sequence length="117" mass="13660">MSVYKEAFRTMEELGRQQTQIFDDACDYGIPITKENDKPIQLVKQLIDQYFNPEGGDTRTITQFNLGVTITIRMTFIDEWNTGKEIPCTITYTRQPLKRTRFGTLKGILEIDCEWAR</sequence>
<proteinExistence type="predicted"/>
<gene>
    <name evidence="1" type="ORF">WBA_LOCUS594</name>
</gene>
<protein>
    <submittedName>
        <fullName evidence="1">Uncharacterized protein</fullName>
    </submittedName>
</protein>
<evidence type="ECO:0000313" key="1">
    <source>
        <dbReference type="EMBL" id="VDM07208.1"/>
    </source>
</evidence>
<evidence type="ECO:0000313" key="2">
    <source>
        <dbReference type="Proteomes" id="UP000270924"/>
    </source>
</evidence>
<dbReference type="InParanoid" id="A0A3P7F8M0"/>
<accession>A0A3P7F8M0</accession>
<keyword evidence="2" id="KW-1185">Reference proteome</keyword>
<name>A0A3P7F8M0_WUCBA</name>
<dbReference type="EMBL" id="UYWW01000088">
    <property type="protein sequence ID" value="VDM07208.1"/>
    <property type="molecule type" value="Genomic_DNA"/>
</dbReference>
<dbReference type="AlphaFoldDB" id="A0A3P7F8M0"/>